<dbReference type="Pfam" id="PF12840">
    <property type="entry name" value="HTH_20"/>
    <property type="match status" value="1"/>
</dbReference>
<reference evidence="2 3" key="1">
    <citation type="submission" date="2021-05" db="EMBL/GenBank/DDBJ databases">
        <title>Novel species in genus Cellulomonas.</title>
        <authorList>
            <person name="Zhang G."/>
        </authorList>
    </citation>
    <scope>NUCLEOTIDE SEQUENCE [LARGE SCALE GENOMIC DNA]</scope>
    <source>
        <strain evidence="3">zg-ZUI222</strain>
    </source>
</reference>
<dbReference type="Proteomes" id="UP000677804">
    <property type="component" value="Chromosome"/>
</dbReference>
<evidence type="ECO:0000259" key="1">
    <source>
        <dbReference type="SMART" id="SM00418"/>
    </source>
</evidence>
<dbReference type="CDD" id="cd00090">
    <property type="entry name" value="HTH_ARSR"/>
    <property type="match status" value="1"/>
</dbReference>
<dbReference type="SMART" id="SM00418">
    <property type="entry name" value="HTH_ARSR"/>
    <property type="match status" value="1"/>
</dbReference>
<keyword evidence="3" id="KW-1185">Reference proteome</keyword>
<evidence type="ECO:0000313" key="3">
    <source>
        <dbReference type="Proteomes" id="UP000677804"/>
    </source>
</evidence>
<proteinExistence type="predicted"/>
<name>A0ABX8D867_9CELL</name>
<dbReference type="Gene3D" id="1.10.10.10">
    <property type="entry name" value="Winged helix-like DNA-binding domain superfamily/Winged helix DNA-binding domain"/>
    <property type="match status" value="1"/>
</dbReference>
<dbReference type="SUPFAM" id="SSF46785">
    <property type="entry name" value="Winged helix' DNA-binding domain"/>
    <property type="match status" value="1"/>
</dbReference>
<dbReference type="InterPro" id="IPR001845">
    <property type="entry name" value="HTH_ArsR_DNA-bd_dom"/>
</dbReference>
<feature type="domain" description="HTH arsR-type" evidence="1">
    <location>
        <begin position="106"/>
        <end position="179"/>
    </location>
</feature>
<organism evidence="2 3">
    <name type="scientific">Cellulomonas wangleii</name>
    <dbReference type="NCBI Taxonomy" id="2816956"/>
    <lineage>
        <taxon>Bacteria</taxon>
        <taxon>Bacillati</taxon>
        <taxon>Actinomycetota</taxon>
        <taxon>Actinomycetes</taxon>
        <taxon>Micrococcales</taxon>
        <taxon>Cellulomonadaceae</taxon>
        <taxon>Cellulomonas</taxon>
    </lineage>
</organism>
<accession>A0ABX8D867</accession>
<gene>
    <name evidence="2" type="ORF">KG103_04840</name>
</gene>
<dbReference type="InterPro" id="IPR036388">
    <property type="entry name" value="WH-like_DNA-bd_sf"/>
</dbReference>
<sequence>MDDETAAQLRALEDRVAALERASAAAPHAAPDVAPAADAHAPHAATADGDAFWALDGLTRRAGGPGSTGAVMVVGDVTTPAGDTARWQYALTTDDVLAADWADVAPVLAALGHPVRLALLRAVLDGTRTARDLAAAVDVGSTGQVYHHLRQLQAAGWLRTAAGGEHVVPAERLVPLLTTVLGGLR</sequence>
<dbReference type="EMBL" id="CP074405">
    <property type="protein sequence ID" value="QVI63228.1"/>
    <property type="molecule type" value="Genomic_DNA"/>
</dbReference>
<evidence type="ECO:0000313" key="2">
    <source>
        <dbReference type="EMBL" id="QVI63228.1"/>
    </source>
</evidence>
<protein>
    <submittedName>
        <fullName evidence="2">Winged helix-turn-helix transcriptional regulator</fullName>
    </submittedName>
</protein>
<dbReference type="InterPro" id="IPR036390">
    <property type="entry name" value="WH_DNA-bd_sf"/>
</dbReference>
<dbReference type="RefSeq" id="WP_213319989.1">
    <property type="nucleotide sequence ID" value="NZ_CP074405.1"/>
</dbReference>
<dbReference type="InterPro" id="IPR011991">
    <property type="entry name" value="ArsR-like_HTH"/>
</dbReference>